<sequence>MHVAGPLTGFTDHYVRRRPTDARDAARFAAAVQSDTLAAMPAPVLKDQSMRLTMLLLLLSTTASVQAQQVYKCAGTTGVAYQSQPCLPSQRTLKQWDAAPDPPPAPTKGKAVASARVKPPSKPARRSRGPNNMRQRADPAEARCNAAKARRVSKLEAVGLKRTFDLLRKLDDAVHLACR</sequence>
<protein>
    <recommendedName>
        <fullName evidence="4">DUF4124 domain-containing protein</fullName>
    </recommendedName>
</protein>
<evidence type="ECO:0000313" key="3">
    <source>
        <dbReference type="Proteomes" id="UP001429354"/>
    </source>
</evidence>
<keyword evidence="3" id="KW-1185">Reference proteome</keyword>
<accession>A0ABX0A9Z8</accession>
<feature type="region of interest" description="Disordered" evidence="1">
    <location>
        <begin position="94"/>
        <end position="145"/>
    </location>
</feature>
<organism evidence="2 3">
    <name type="scientific">Pseudoxanthomonas gei</name>
    <dbReference type="NCBI Taxonomy" id="1383030"/>
    <lineage>
        <taxon>Bacteria</taxon>
        <taxon>Pseudomonadati</taxon>
        <taxon>Pseudomonadota</taxon>
        <taxon>Gammaproteobacteria</taxon>
        <taxon>Lysobacterales</taxon>
        <taxon>Lysobacteraceae</taxon>
        <taxon>Pseudoxanthomonas</taxon>
    </lineage>
</organism>
<reference evidence="2 3" key="1">
    <citation type="submission" date="2018-07" db="EMBL/GenBank/DDBJ databases">
        <title>Whole genome Sequencing of Pseudoxanthomonas gei KCTC 32298 (T).</title>
        <authorList>
            <person name="Kumar S."/>
            <person name="Bansal K."/>
            <person name="Kaur A."/>
            <person name="Patil P."/>
            <person name="Sharma S."/>
            <person name="Patil P.B."/>
        </authorList>
    </citation>
    <scope>NUCLEOTIDE SEQUENCE [LARGE SCALE GENOMIC DNA]</scope>
    <source>
        <strain evidence="2 3">KCTC 32298</strain>
    </source>
</reference>
<dbReference type="Proteomes" id="UP001429354">
    <property type="component" value="Unassembled WGS sequence"/>
</dbReference>
<comment type="caution">
    <text evidence="2">The sequence shown here is derived from an EMBL/GenBank/DDBJ whole genome shotgun (WGS) entry which is preliminary data.</text>
</comment>
<evidence type="ECO:0000256" key="1">
    <source>
        <dbReference type="SAM" id="MobiDB-lite"/>
    </source>
</evidence>
<evidence type="ECO:0008006" key="4">
    <source>
        <dbReference type="Google" id="ProtNLM"/>
    </source>
</evidence>
<proteinExistence type="predicted"/>
<gene>
    <name evidence="2" type="ORF">DT603_00905</name>
</gene>
<name>A0ABX0A9Z8_9GAMM</name>
<dbReference type="EMBL" id="QOVG01000001">
    <property type="protein sequence ID" value="NDK37405.1"/>
    <property type="molecule type" value="Genomic_DNA"/>
</dbReference>
<evidence type="ECO:0000313" key="2">
    <source>
        <dbReference type="EMBL" id="NDK37405.1"/>
    </source>
</evidence>